<feature type="domain" description="Nudix hydrolase" evidence="8">
    <location>
        <begin position="13"/>
        <end position="187"/>
    </location>
</feature>
<evidence type="ECO:0000259" key="8">
    <source>
        <dbReference type="PROSITE" id="PS51462"/>
    </source>
</evidence>
<dbReference type="PROSITE" id="PS51462">
    <property type="entry name" value="NUDIX"/>
    <property type="match status" value="1"/>
</dbReference>
<evidence type="ECO:0000256" key="5">
    <source>
        <dbReference type="ARBA" id="ARBA00022842"/>
    </source>
</evidence>
<accession>A0AA94XWN6</accession>
<dbReference type="CDD" id="cd18870">
    <property type="entry name" value="NUDIX_AcylCoAdiphos_Nudt19"/>
    <property type="match status" value="1"/>
</dbReference>
<organism evidence="9 10">
    <name type="scientific">Glutamicibacter halophytocola</name>
    <dbReference type="NCBI Taxonomy" id="1933880"/>
    <lineage>
        <taxon>Bacteria</taxon>
        <taxon>Bacillati</taxon>
        <taxon>Actinomycetota</taxon>
        <taxon>Actinomycetes</taxon>
        <taxon>Micrococcales</taxon>
        <taxon>Micrococcaceae</taxon>
        <taxon>Glutamicibacter</taxon>
    </lineage>
</organism>
<evidence type="ECO:0000256" key="4">
    <source>
        <dbReference type="ARBA" id="ARBA00022801"/>
    </source>
</evidence>
<dbReference type="Pfam" id="PF00293">
    <property type="entry name" value="NUDIX"/>
    <property type="match status" value="1"/>
</dbReference>
<evidence type="ECO:0000256" key="3">
    <source>
        <dbReference type="ARBA" id="ARBA00022723"/>
    </source>
</evidence>
<keyword evidence="4 9" id="KW-0378">Hydrolase</keyword>
<dbReference type="RefSeq" id="WP_257745485.1">
    <property type="nucleotide sequence ID" value="NZ_CP102487.1"/>
</dbReference>
<evidence type="ECO:0000313" key="9">
    <source>
        <dbReference type="EMBL" id="UUX58475.1"/>
    </source>
</evidence>
<dbReference type="EMBL" id="CP102487">
    <property type="protein sequence ID" value="UUX58475.1"/>
    <property type="molecule type" value="Genomic_DNA"/>
</dbReference>
<dbReference type="SUPFAM" id="SSF55811">
    <property type="entry name" value="Nudix"/>
    <property type="match status" value="1"/>
</dbReference>
<keyword evidence="6" id="KW-0464">Manganese</keyword>
<dbReference type="AlphaFoldDB" id="A0AA94XWN6"/>
<dbReference type="Proteomes" id="UP001060018">
    <property type="component" value="Chromosome"/>
</dbReference>
<evidence type="ECO:0000256" key="2">
    <source>
        <dbReference type="ARBA" id="ARBA00001946"/>
    </source>
</evidence>
<dbReference type="PANTHER" id="PTHR12318:SF0">
    <property type="entry name" value="ACYL-COENZYME A DIPHOSPHATASE NUDT19"/>
    <property type="match status" value="1"/>
</dbReference>
<reference evidence="9" key="1">
    <citation type="journal article" date="2022" name="Pest Manag. Sci.">
        <title>Glutamicibacter halophytocola-mediated host fitness of potato tuber moth on Solanaceae crops.</title>
        <authorList>
            <person name="Wang W."/>
            <person name="Xiao G."/>
            <person name="Du G."/>
            <person name="Chang L."/>
            <person name="Yang Y."/>
            <person name="Ye J."/>
            <person name="Chen B."/>
        </authorList>
    </citation>
    <scope>NUCLEOTIDE SEQUENCE</scope>
    <source>
        <strain evidence="9">S2</strain>
    </source>
</reference>
<feature type="compositionally biased region" description="Basic and acidic residues" evidence="7">
    <location>
        <begin position="211"/>
        <end position="220"/>
    </location>
</feature>
<sequence>MSESSPQTVPEVPIRRAASVLMLRENNGGFEVFIQHRVSTMDFAAGMVVYPGGRVDPKDSATAASGHLGETIISAHCKQWAGTAVWDEGEASAPQKAGEILAAALREVHEETGLSLEPGQLFPWANWVTPTGFPRRFDTYFFVAALAAGQEPAHQTTEAVRSHWAKPEELFAALERGELKMMRPTQRTLLDAMALGTIEQIASSRPVIKAVHPDPHDSHSSHPVRSTEISAPRS</sequence>
<name>A0AA94XWN6_9MICC</name>
<protein>
    <submittedName>
        <fullName evidence="9">NUDIX hydrolase</fullName>
    </submittedName>
</protein>
<dbReference type="InterPro" id="IPR039121">
    <property type="entry name" value="NUDT19"/>
</dbReference>
<dbReference type="GO" id="GO:0016818">
    <property type="term" value="F:hydrolase activity, acting on acid anhydrides, in phosphorus-containing anhydrides"/>
    <property type="evidence" value="ECO:0007669"/>
    <property type="project" value="InterPro"/>
</dbReference>
<comment type="cofactor">
    <cofactor evidence="1">
        <name>Mn(2+)</name>
        <dbReference type="ChEBI" id="CHEBI:29035"/>
    </cofactor>
</comment>
<evidence type="ECO:0000256" key="6">
    <source>
        <dbReference type="ARBA" id="ARBA00023211"/>
    </source>
</evidence>
<feature type="region of interest" description="Disordered" evidence="7">
    <location>
        <begin position="210"/>
        <end position="234"/>
    </location>
</feature>
<dbReference type="PANTHER" id="PTHR12318">
    <property type="entry name" value="TESTOSTERONE-REGULATED PROTEIN RP2"/>
    <property type="match status" value="1"/>
</dbReference>
<comment type="cofactor">
    <cofactor evidence="2">
        <name>Mg(2+)</name>
        <dbReference type="ChEBI" id="CHEBI:18420"/>
    </cofactor>
</comment>
<evidence type="ECO:0000256" key="7">
    <source>
        <dbReference type="SAM" id="MobiDB-lite"/>
    </source>
</evidence>
<evidence type="ECO:0000313" key="10">
    <source>
        <dbReference type="Proteomes" id="UP001060018"/>
    </source>
</evidence>
<dbReference type="GO" id="GO:0046872">
    <property type="term" value="F:metal ion binding"/>
    <property type="evidence" value="ECO:0007669"/>
    <property type="project" value="UniProtKB-KW"/>
</dbReference>
<evidence type="ECO:0000256" key="1">
    <source>
        <dbReference type="ARBA" id="ARBA00001936"/>
    </source>
</evidence>
<gene>
    <name evidence="9" type="ORF">NUH22_14410</name>
</gene>
<dbReference type="InterPro" id="IPR015797">
    <property type="entry name" value="NUDIX_hydrolase-like_dom_sf"/>
</dbReference>
<proteinExistence type="predicted"/>
<dbReference type="InterPro" id="IPR000086">
    <property type="entry name" value="NUDIX_hydrolase_dom"/>
</dbReference>
<dbReference type="Gene3D" id="3.90.79.10">
    <property type="entry name" value="Nucleoside Triphosphate Pyrophosphohydrolase"/>
    <property type="match status" value="2"/>
</dbReference>
<keyword evidence="5" id="KW-0460">Magnesium</keyword>
<keyword evidence="3" id="KW-0479">Metal-binding</keyword>